<dbReference type="EMBL" id="SDOV01000007">
    <property type="protein sequence ID" value="KAH7639446.1"/>
    <property type="molecule type" value="Genomic_DNA"/>
</dbReference>
<feature type="transmembrane region" description="Helical" evidence="1">
    <location>
        <begin position="144"/>
        <end position="163"/>
    </location>
</feature>
<keyword evidence="1" id="KW-0812">Transmembrane</keyword>
<dbReference type="Proteomes" id="UP000790347">
    <property type="component" value="Unassembled WGS sequence"/>
</dbReference>
<reference evidence="4" key="1">
    <citation type="submission" date="2013-05" db="EMBL/GenBank/DDBJ databases">
        <authorList>
            <person name="Yim A.K.Y."/>
            <person name="Chan T.F."/>
            <person name="Ji K.M."/>
            <person name="Liu X.Y."/>
            <person name="Zhou J.W."/>
            <person name="Li R.Q."/>
            <person name="Yang K.Y."/>
            <person name="Li J."/>
            <person name="Li M."/>
            <person name="Law P.T.W."/>
            <person name="Wu Y.L."/>
            <person name="Cai Z.L."/>
            <person name="Qin H."/>
            <person name="Bao Y."/>
            <person name="Leung R.K.K."/>
            <person name="Ng P.K.S."/>
            <person name="Zou J."/>
            <person name="Zhong X.J."/>
            <person name="Ran P.X."/>
            <person name="Zhong N.S."/>
            <person name="Liu Z.G."/>
            <person name="Tsui S.K.W."/>
        </authorList>
    </citation>
    <scope>NUCLEOTIDE SEQUENCE</scope>
    <source>
        <strain evidence="4">Derf</strain>
        <tissue evidence="4">Whole organism</tissue>
    </source>
</reference>
<evidence type="ECO:0000256" key="2">
    <source>
        <dbReference type="SAM" id="SignalP"/>
    </source>
</evidence>
<proteinExistence type="predicted"/>
<keyword evidence="5" id="KW-1185">Reference proteome</keyword>
<gene>
    <name evidence="4" type="ORF">DERF_005539</name>
    <name evidence="3" type="ORF">HUG17_3479</name>
</gene>
<evidence type="ECO:0000313" key="4">
    <source>
        <dbReference type="EMBL" id="KAH9521926.1"/>
    </source>
</evidence>
<accession>A0A922I4H2</accession>
<dbReference type="EMBL" id="ASGP02000002">
    <property type="protein sequence ID" value="KAH9521926.1"/>
    <property type="molecule type" value="Genomic_DNA"/>
</dbReference>
<name>A0A922I4H2_DERFA</name>
<reference evidence="4" key="4">
    <citation type="journal article" date="2022" name="Res Sq">
        <title>Comparative Genomics Reveals Insights into the Divergent Evolution of Astigmatic Mites and Household Pest Adaptations.</title>
        <authorList>
            <person name="Xiong Q."/>
            <person name="Wan A.T.-Y."/>
            <person name="Liu X.-Y."/>
            <person name="Fung C.S.-H."/>
            <person name="Xiao X."/>
            <person name="Malainual N."/>
            <person name="Hou J."/>
            <person name="Wang L."/>
            <person name="Wang M."/>
            <person name="Yang K."/>
            <person name="Cui Y."/>
            <person name="Leung E."/>
            <person name="Nong W."/>
            <person name="Shin S.-K."/>
            <person name="Au S."/>
            <person name="Jeong K.Y."/>
            <person name="Chew F.T."/>
            <person name="Hui J."/>
            <person name="Leung T.F."/>
            <person name="Tungtrongchitr A."/>
            <person name="Zhong N."/>
            <person name="Liu Z."/>
            <person name="Tsui S."/>
        </authorList>
    </citation>
    <scope>NUCLEOTIDE SEQUENCE</scope>
    <source>
        <strain evidence="4">Derf</strain>
        <tissue evidence="4">Whole organism</tissue>
    </source>
</reference>
<evidence type="ECO:0000313" key="5">
    <source>
        <dbReference type="Proteomes" id="UP000790347"/>
    </source>
</evidence>
<evidence type="ECO:0000313" key="3">
    <source>
        <dbReference type="EMBL" id="KAH7639446.1"/>
    </source>
</evidence>
<dbReference type="AlphaFoldDB" id="A0A922I4H2"/>
<reference evidence="3" key="3">
    <citation type="journal article" date="2021" name="World Allergy Organ. J.">
        <title>Chromosome-level assembly of Dermatophagoides farinae genome and transcriptome reveals two novel allergens Der f 37 and Der f 39.</title>
        <authorList>
            <person name="Chen J."/>
            <person name="Cai Z."/>
            <person name="Fan D."/>
            <person name="Hu J."/>
            <person name="Hou Y."/>
            <person name="He Y."/>
            <person name="Zhang Z."/>
            <person name="Zhao Z."/>
            <person name="Gao P."/>
            <person name="Hu W."/>
            <person name="Sun J."/>
            <person name="Li J."/>
            <person name="Ji K."/>
        </authorList>
    </citation>
    <scope>NUCLEOTIDE SEQUENCE</scope>
    <source>
        <strain evidence="3">JKM2019</strain>
    </source>
</reference>
<evidence type="ECO:0000256" key="1">
    <source>
        <dbReference type="SAM" id="Phobius"/>
    </source>
</evidence>
<feature type="chain" id="PRO_5038324702" evidence="2">
    <location>
        <begin position="18"/>
        <end position="260"/>
    </location>
</feature>
<keyword evidence="1" id="KW-0472">Membrane</keyword>
<keyword evidence="1" id="KW-1133">Transmembrane helix</keyword>
<keyword evidence="2" id="KW-0732">Signal</keyword>
<sequence length="260" mass="30154">MLILLSFLLTFVCFAFTKRPIIIHNGNNVTSDTMIRFPYKPLYGLPVRLNCPDHVRKEFNGCELYARDEWSISIDEYFYPSRKFCCFAWLQLSCEIIVASKCHQKYAILLSQRTKQMFDPICNPRGYSHESIQCWWSSRTESSIVISFAIALSLLICCLIAVLTSDTPNAKYSSDYYDDYFMSTNSVLDEGRLDYKWTHDSSRLYEYLGQLPPIRRGRQSATSSLSSFGWEKVRPYQKPFITQSQLPSMNGFDATNFPIN</sequence>
<organism evidence="4 5">
    <name type="scientific">Dermatophagoides farinae</name>
    <name type="common">American house dust mite</name>
    <dbReference type="NCBI Taxonomy" id="6954"/>
    <lineage>
        <taxon>Eukaryota</taxon>
        <taxon>Metazoa</taxon>
        <taxon>Ecdysozoa</taxon>
        <taxon>Arthropoda</taxon>
        <taxon>Chelicerata</taxon>
        <taxon>Arachnida</taxon>
        <taxon>Acari</taxon>
        <taxon>Acariformes</taxon>
        <taxon>Sarcoptiformes</taxon>
        <taxon>Astigmata</taxon>
        <taxon>Psoroptidia</taxon>
        <taxon>Analgoidea</taxon>
        <taxon>Pyroglyphidae</taxon>
        <taxon>Dermatophagoidinae</taxon>
        <taxon>Dermatophagoides</taxon>
    </lineage>
</organism>
<comment type="caution">
    <text evidence="4">The sequence shown here is derived from an EMBL/GenBank/DDBJ whole genome shotgun (WGS) entry which is preliminary data.</text>
</comment>
<feature type="signal peptide" evidence="2">
    <location>
        <begin position="1"/>
        <end position="17"/>
    </location>
</feature>
<protein>
    <submittedName>
        <fullName evidence="4">Uncharacterized protein</fullName>
    </submittedName>
</protein>
<reference evidence="3" key="2">
    <citation type="submission" date="2020-06" db="EMBL/GenBank/DDBJ databases">
        <authorList>
            <person name="Ji K."/>
            <person name="Li J."/>
        </authorList>
    </citation>
    <scope>NUCLEOTIDE SEQUENCE</scope>
    <source>
        <strain evidence="3">JKM2019</strain>
        <tissue evidence="3">Whole body</tissue>
    </source>
</reference>
<dbReference type="Proteomes" id="UP000828236">
    <property type="component" value="Unassembled WGS sequence"/>
</dbReference>